<dbReference type="NCBIfam" id="TIGR01635">
    <property type="entry name" value="tail_comp_S"/>
    <property type="match status" value="1"/>
</dbReference>
<reference evidence="1 2" key="1">
    <citation type="submission" date="2021-07" db="EMBL/GenBank/DDBJ databases">
        <authorList>
            <person name="So Y."/>
        </authorList>
    </citation>
    <scope>NUCLEOTIDE SEQUENCE [LARGE SCALE GENOMIC DNA]</scope>
    <source>
        <strain evidence="1 2">HJA6</strain>
    </source>
</reference>
<evidence type="ECO:0000313" key="2">
    <source>
        <dbReference type="Proteomes" id="UP001196565"/>
    </source>
</evidence>
<protein>
    <submittedName>
        <fullName evidence="1">Phage virion morphogenesis protein</fullName>
    </submittedName>
</protein>
<evidence type="ECO:0000313" key="1">
    <source>
        <dbReference type="EMBL" id="MBW6402073.1"/>
    </source>
</evidence>
<comment type="caution">
    <text evidence="1">The sequence shown here is derived from an EMBL/GenBank/DDBJ whole genome shotgun (WGS) entry which is preliminary data.</text>
</comment>
<dbReference type="Pfam" id="PF05069">
    <property type="entry name" value="Phage_tail_S"/>
    <property type="match status" value="1"/>
</dbReference>
<organism evidence="1 2">
    <name type="scientific">Roseomonas alba</name>
    <dbReference type="NCBI Taxonomy" id="2846776"/>
    <lineage>
        <taxon>Bacteria</taxon>
        <taxon>Pseudomonadati</taxon>
        <taxon>Pseudomonadota</taxon>
        <taxon>Alphaproteobacteria</taxon>
        <taxon>Acetobacterales</taxon>
        <taxon>Roseomonadaceae</taxon>
        <taxon>Roseomonas</taxon>
    </lineage>
</organism>
<name>A0ABS7AIC4_9PROT</name>
<sequence length="170" mass="18350">MTSIVITSHLAGGEVQAAFRHWQQLGRDSTPLMRAIGVGLISNVHDRFAAETDPDGARWAPLKEPWASLRRAGPILQQSGMRGGLMGTITSDAANGEVSVGSNKIYAAVHQFGATIKAKNAPLLIFRTPEGVRFGAARQVTIPARPYLGISAADEDTILDAVEVFWLRFR</sequence>
<dbReference type="EMBL" id="JAHYBZ010000021">
    <property type="protein sequence ID" value="MBW6402073.1"/>
    <property type="molecule type" value="Genomic_DNA"/>
</dbReference>
<dbReference type="RefSeq" id="WP_219766938.1">
    <property type="nucleotide sequence ID" value="NZ_JAHYBZ010000021.1"/>
</dbReference>
<proteinExistence type="predicted"/>
<dbReference type="InterPro" id="IPR006522">
    <property type="entry name" value="Phage_virion_morphogenesis"/>
</dbReference>
<accession>A0ABS7AIC4</accession>
<gene>
    <name evidence="1" type="ORF">KPL78_29775</name>
</gene>
<dbReference type="Proteomes" id="UP001196565">
    <property type="component" value="Unassembled WGS sequence"/>
</dbReference>
<keyword evidence="2" id="KW-1185">Reference proteome</keyword>